<feature type="compositionally biased region" description="Pro residues" evidence="1">
    <location>
        <begin position="132"/>
        <end position="144"/>
    </location>
</feature>
<feature type="region of interest" description="Disordered" evidence="1">
    <location>
        <begin position="62"/>
        <end position="82"/>
    </location>
</feature>
<evidence type="ECO:0000256" key="2">
    <source>
        <dbReference type="SAM" id="SignalP"/>
    </source>
</evidence>
<protein>
    <submittedName>
        <fullName evidence="3">Uncharacterized protein</fullName>
    </submittedName>
</protein>
<dbReference type="EMBL" id="OZ021745">
    <property type="protein sequence ID" value="CAK9313510.1"/>
    <property type="molecule type" value="Genomic_DNA"/>
</dbReference>
<gene>
    <name evidence="3" type="ORF">CITCOLO1_LOCUS5231</name>
</gene>
<dbReference type="PRINTS" id="PR01217">
    <property type="entry name" value="PRICHEXTENSN"/>
</dbReference>
<feature type="region of interest" description="Disordered" evidence="1">
    <location>
        <begin position="126"/>
        <end position="157"/>
    </location>
</feature>
<sequence length="157" mass="17893">MESHNPLFVFFLLIIMPLLSLNLPSNFAAHHIHPSPWSLLPSPPPTTRPIVPYYPFIFPPPPSKKTHKHTSRPPPSLPLQELGRPIVPYYPFKFLPPPSRKRPYPPSYHVIPPPASPLSVKKLYISQARRSVPPPPPKEQPPYPWGWTIPRSPPPPF</sequence>
<evidence type="ECO:0000313" key="3">
    <source>
        <dbReference type="EMBL" id="CAK9313510.1"/>
    </source>
</evidence>
<feature type="signal peptide" evidence="2">
    <location>
        <begin position="1"/>
        <end position="20"/>
    </location>
</feature>
<reference evidence="3 4" key="1">
    <citation type="submission" date="2024-03" db="EMBL/GenBank/DDBJ databases">
        <authorList>
            <person name="Gkanogiannis A."/>
            <person name="Becerra Lopez-Lavalle L."/>
        </authorList>
    </citation>
    <scope>NUCLEOTIDE SEQUENCE [LARGE SCALE GENOMIC DNA]</scope>
</reference>
<evidence type="ECO:0000313" key="4">
    <source>
        <dbReference type="Proteomes" id="UP001642487"/>
    </source>
</evidence>
<accession>A0ABP0Y1B2</accession>
<keyword evidence="2" id="KW-0732">Signal</keyword>
<name>A0ABP0Y1B2_9ROSI</name>
<dbReference type="Proteomes" id="UP001642487">
    <property type="component" value="Chromosome 11"/>
</dbReference>
<evidence type="ECO:0000256" key="1">
    <source>
        <dbReference type="SAM" id="MobiDB-lite"/>
    </source>
</evidence>
<proteinExistence type="predicted"/>
<keyword evidence="4" id="KW-1185">Reference proteome</keyword>
<organism evidence="3 4">
    <name type="scientific">Citrullus colocynthis</name>
    <name type="common">colocynth</name>
    <dbReference type="NCBI Taxonomy" id="252529"/>
    <lineage>
        <taxon>Eukaryota</taxon>
        <taxon>Viridiplantae</taxon>
        <taxon>Streptophyta</taxon>
        <taxon>Embryophyta</taxon>
        <taxon>Tracheophyta</taxon>
        <taxon>Spermatophyta</taxon>
        <taxon>Magnoliopsida</taxon>
        <taxon>eudicotyledons</taxon>
        <taxon>Gunneridae</taxon>
        <taxon>Pentapetalae</taxon>
        <taxon>rosids</taxon>
        <taxon>fabids</taxon>
        <taxon>Cucurbitales</taxon>
        <taxon>Cucurbitaceae</taxon>
        <taxon>Benincaseae</taxon>
        <taxon>Citrullus</taxon>
    </lineage>
</organism>
<feature type="chain" id="PRO_5046573091" evidence="2">
    <location>
        <begin position="21"/>
        <end position="157"/>
    </location>
</feature>